<dbReference type="AlphaFoldDB" id="A0A0G3BJA1"/>
<evidence type="ECO:0000313" key="2">
    <source>
        <dbReference type="Proteomes" id="UP000035352"/>
    </source>
</evidence>
<dbReference type="EMBL" id="CP011371">
    <property type="protein sequence ID" value="AKJ29529.1"/>
    <property type="molecule type" value="Genomic_DNA"/>
</dbReference>
<dbReference type="InterPro" id="IPR050238">
    <property type="entry name" value="DNA_Rep/Repair_Clamp_Loader"/>
</dbReference>
<name>A0A0G3BJA1_9BURK</name>
<sequence>MSAVAPAALPPWFEAPLGELLGAQRGHAVLLAGPAGIGQFELALALSQAWLCEDREAASPACGRCASCALVRARTHPDLLVLLPEALQEALGWATADAEAPAKASSKAKPSKEIKVEALRRAVEFAQQTSARGVAKVVLVHPAERMNAISANTLLKTLEEPPGQARFVLSTEAIESLLPTIRSRCQLQRLAPPPAEVARQWLQSQGLAGAEVLLAAAGQLPLAARDLAAQGLDANRWRDLPARLAAGDGSALSGWPVPLVLETLQKVCHDALCVAVGAPPRYFGAESFAGRKASLDALTSWGAELRRAARHEEHPWNAGLMLESLVAQAKRALHSAP</sequence>
<dbReference type="InterPro" id="IPR027417">
    <property type="entry name" value="P-loop_NTPase"/>
</dbReference>
<dbReference type="KEGG" id="pbh:AAW51_2838"/>
<dbReference type="PANTHER" id="PTHR11669:SF8">
    <property type="entry name" value="DNA POLYMERASE III SUBUNIT DELTA"/>
    <property type="match status" value="1"/>
</dbReference>
<evidence type="ECO:0000313" key="1">
    <source>
        <dbReference type="EMBL" id="AKJ29529.1"/>
    </source>
</evidence>
<dbReference type="PANTHER" id="PTHR11669">
    <property type="entry name" value="REPLICATION FACTOR C / DNA POLYMERASE III GAMMA-TAU SUBUNIT"/>
    <property type="match status" value="1"/>
</dbReference>
<keyword evidence="2" id="KW-1185">Reference proteome</keyword>
<dbReference type="GO" id="GO:0009360">
    <property type="term" value="C:DNA polymerase III complex"/>
    <property type="evidence" value="ECO:0007669"/>
    <property type="project" value="TreeGrafter"/>
</dbReference>
<dbReference type="RefSeq" id="WP_047195125.1">
    <property type="nucleotide sequence ID" value="NZ_CP011371.1"/>
</dbReference>
<dbReference type="Proteomes" id="UP000035352">
    <property type="component" value="Chromosome"/>
</dbReference>
<dbReference type="GO" id="GO:0006261">
    <property type="term" value="P:DNA-templated DNA replication"/>
    <property type="evidence" value="ECO:0007669"/>
    <property type="project" value="TreeGrafter"/>
</dbReference>
<dbReference type="OrthoDB" id="9811073at2"/>
<reference evidence="1 2" key="1">
    <citation type="submission" date="2015-05" db="EMBL/GenBank/DDBJ databases">
        <authorList>
            <person name="Tang B."/>
            <person name="Yu Y."/>
        </authorList>
    </citation>
    <scope>NUCLEOTIDE SEQUENCE [LARGE SCALE GENOMIC DNA]</scope>
    <source>
        <strain evidence="1 2">DSM 7029</strain>
    </source>
</reference>
<dbReference type="SUPFAM" id="SSF52540">
    <property type="entry name" value="P-loop containing nucleoside triphosphate hydrolases"/>
    <property type="match status" value="1"/>
</dbReference>
<protein>
    <submittedName>
        <fullName evidence="1">DNA polymerase III subunit delta</fullName>
    </submittedName>
</protein>
<dbReference type="STRING" id="413882.AAW51_2838"/>
<dbReference type="Pfam" id="PF13177">
    <property type="entry name" value="DNA_pol3_delta2"/>
    <property type="match status" value="1"/>
</dbReference>
<accession>A0A0G3BJA1</accession>
<dbReference type="Gene3D" id="3.40.50.300">
    <property type="entry name" value="P-loop containing nucleotide triphosphate hydrolases"/>
    <property type="match status" value="1"/>
</dbReference>
<dbReference type="PATRIC" id="fig|413882.6.peg.2960"/>
<proteinExistence type="predicted"/>
<gene>
    <name evidence="1" type="ORF">AAW51_2838</name>
</gene>
<organism evidence="1 2">
    <name type="scientific">Caldimonas brevitalea</name>
    <dbReference type="NCBI Taxonomy" id="413882"/>
    <lineage>
        <taxon>Bacteria</taxon>
        <taxon>Pseudomonadati</taxon>
        <taxon>Pseudomonadota</taxon>
        <taxon>Betaproteobacteria</taxon>
        <taxon>Burkholderiales</taxon>
        <taxon>Sphaerotilaceae</taxon>
        <taxon>Caldimonas</taxon>
    </lineage>
</organism>